<evidence type="ECO:0000256" key="2">
    <source>
        <dbReference type="ARBA" id="ARBA00022475"/>
    </source>
</evidence>
<evidence type="ECO:0000256" key="6">
    <source>
        <dbReference type="ARBA" id="ARBA00023136"/>
    </source>
</evidence>
<dbReference type="InterPro" id="IPR027304">
    <property type="entry name" value="Trigger_fact/SurA_dom_sf"/>
</dbReference>
<comment type="subcellular location">
    <subcellularLocation>
        <location evidence="1">Cell inner membrane</location>
        <topology evidence="1">Single-pass type II membrane protein</topology>
        <orientation evidence="1">Periplasmic side</orientation>
    </subcellularLocation>
</comment>
<keyword evidence="3" id="KW-0997">Cell inner membrane</keyword>
<keyword evidence="5 12" id="KW-1133">Transmembrane helix</keyword>
<dbReference type="Pfam" id="PF13624">
    <property type="entry name" value="SurA_N_3"/>
    <property type="match status" value="1"/>
</dbReference>
<comment type="similarity">
    <text evidence="8">Belongs to the PpiD chaperone family.</text>
</comment>
<evidence type="ECO:0000256" key="5">
    <source>
        <dbReference type="ARBA" id="ARBA00022989"/>
    </source>
</evidence>
<dbReference type="PROSITE" id="PS50198">
    <property type="entry name" value="PPIC_PPIASE_2"/>
    <property type="match status" value="1"/>
</dbReference>
<dbReference type="Gene3D" id="1.10.4030.10">
    <property type="entry name" value="Porin chaperone SurA, peptide-binding domain"/>
    <property type="match status" value="1"/>
</dbReference>
<protein>
    <recommendedName>
        <fullName evidence="9">Periplasmic chaperone PpiD</fullName>
    </recommendedName>
    <alternativeName>
        <fullName evidence="10">Periplasmic folding chaperone</fullName>
    </alternativeName>
</protein>
<dbReference type="RefSeq" id="WP_089686118.1">
    <property type="nucleotide sequence ID" value="NZ_FNES01000008.1"/>
</dbReference>
<dbReference type="Proteomes" id="UP000198525">
    <property type="component" value="Unassembled WGS sequence"/>
</dbReference>
<evidence type="ECO:0000256" key="11">
    <source>
        <dbReference type="PROSITE-ProRule" id="PRU00278"/>
    </source>
</evidence>
<gene>
    <name evidence="14" type="ORF">SAMN04487954_108104</name>
</gene>
<evidence type="ECO:0000256" key="7">
    <source>
        <dbReference type="ARBA" id="ARBA00023186"/>
    </source>
</evidence>
<dbReference type="SUPFAM" id="SSF109998">
    <property type="entry name" value="Triger factor/SurA peptide-binding domain-like"/>
    <property type="match status" value="1"/>
</dbReference>
<proteinExistence type="inferred from homology"/>
<dbReference type="PROSITE" id="PS01096">
    <property type="entry name" value="PPIC_PPIASE_1"/>
    <property type="match status" value="1"/>
</dbReference>
<dbReference type="STRING" id="376427.SAMN04487954_108104"/>
<sequence length="605" mass="67935">MLQSIRDRSRSWGAKILVGAVVAALALFGIESLVGLIGNDGDDVAKVNGETITRQQLEMEVQRAIRSGQVPPEQERALRGEVLESLIGEQLMTAYAEDGGLYLSEDQIDQVIVNLSEFQDQDGRFSQELFRNRLASAGFTPVSFREALRADMVRQQLQQGVAMSDFTLDSERERLAALQRQTRSFRYHELTPEDLPEPVEVSESDIQDYYDANAEQYRRSEQVRLEYVILDREAMAESEPVSDEEIREAWEERGRDSDRRVSHIMVSFDGERSREEARARLETVRERLAEGDSFAELAEEYSDDATTAEQGGDLGFISPGFFGDAFDDAAFGIGVGQVSEIVETDNGLHLVKVTELDLPPLEEMRDELEREVALEKVDDAFNRRAQELIDESFAAEDLASVAESLDLTLRESDWVSREEASGVLGEPGVMSEAFSDDVLRDGFNSEVIELDADRRMVLRVADHREAATRPLDEVRDEVRAAVEKRKARDALLELAKSRAERLRDGDSFDADWQRVEEASRQTGETPAFILDAAFRLPSPDGDQPVYGQASNDERVVLIALEEVANGDPDEQTEAFVARMAEQLRGQAAIQALRTHLRDTAEIERY</sequence>
<dbReference type="EMBL" id="FNES01000008">
    <property type="protein sequence ID" value="SDJ81541.1"/>
    <property type="molecule type" value="Genomic_DNA"/>
</dbReference>
<evidence type="ECO:0000256" key="10">
    <source>
        <dbReference type="ARBA" id="ARBA00042775"/>
    </source>
</evidence>
<keyword evidence="11 14" id="KW-0413">Isomerase</keyword>
<evidence type="ECO:0000313" key="14">
    <source>
        <dbReference type="EMBL" id="SDJ81541.1"/>
    </source>
</evidence>
<dbReference type="AlphaFoldDB" id="A0A1G8WTK4"/>
<evidence type="ECO:0000256" key="4">
    <source>
        <dbReference type="ARBA" id="ARBA00022692"/>
    </source>
</evidence>
<accession>A0A1G8WTK4</accession>
<evidence type="ECO:0000256" key="3">
    <source>
        <dbReference type="ARBA" id="ARBA00022519"/>
    </source>
</evidence>
<feature type="transmembrane region" description="Helical" evidence="12">
    <location>
        <begin position="12"/>
        <end position="30"/>
    </location>
</feature>
<name>A0A1G8WTK4_9GAMM</name>
<dbReference type="InterPro" id="IPR023058">
    <property type="entry name" value="PPIase_PpiC_CS"/>
</dbReference>
<keyword evidence="7" id="KW-0143">Chaperone</keyword>
<dbReference type="Gene3D" id="3.10.50.40">
    <property type="match status" value="1"/>
</dbReference>
<dbReference type="OrthoDB" id="9812372at2"/>
<dbReference type="PANTHER" id="PTHR47529:SF1">
    <property type="entry name" value="PERIPLASMIC CHAPERONE PPID"/>
    <property type="match status" value="1"/>
</dbReference>
<dbReference type="SUPFAM" id="SSF54534">
    <property type="entry name" value="FKBP-like"/>
    <property type="match status" value="1"/>
</dbReference>
<dbReference type="GO" id="GO:0005886">
    <property type="term" value="C:plasma membrane"/>
    <property type="evidence" value="ECO:0007669"/>
    <property type="project" value="UniProtKB-SubCell"/>
</dbReference>
<keyword evidence="11" id="KW-0697">Rotamase</keyword>
<keyword evidence="15" id="KW-1185">Reference proteome</keyword>
<keyword evidence="4 12" id="KW-0812">Transmembrane</keyword>
<evidence type="ECO:0000256" key="8">
    <source>
        <dbReference type="ARBA" id="ARBA00038408"/>
    </source>
</evidence>
<evidence type="ECO:0000256" key="9">
    <source>
        <dbReference type="ARBA" id="ARBA00040743"/>
    </source>
</evidence>
<evidence type="ECO:0000256" key="12">
    <source>
        <dbReference type="SAM" id="Phobius"/>
    </source>
</evidence>
<feature type="domain" description="PpiC" evidence="13">
    <location>
        <begin position="256"/>
        <end position="355"/>
    </location>
</feature>
<keyword evidence="6 12" id="KW-0472">Membrane</keyword>
<evidence type="ECO:0000313" key="15">
    <source>
        <dbReference type="Proteomes" id="UP000198525"/>
    </source>
</evidence>
<evidence type="ECO:0000259" key="13">
    <source>
        <dbReference type="PROSITE" id="PS50198"/>
    </source>
</evidence>
<dbReference type="Pfam" id="PF00639">
    <property type="entry name" value="Rotamase"/>
    <property type="match status" value="1"/>
</dbReference>
<dbReference type="GO" id="GO:0003755">
    <property type="term" value="F:peptidyl-prolyl cis-trans isomerase activity"/>
    <property type="evidence" value="ECO:0007669"/>
    <property type="project" value="UniProtKB-KW"/>
</dbReference>
<reference evidence="14 15" key="1">
    <citation type="submission" date="2016-10" db="EMBL/GenBank/DDBJ databases">
        <authorList>
            <person name="de Groot N.N."/>
        </authorList>
    </citation>
    <scope>NUCLEOTIDE SEQUENCE [LARGE SCALE GENOMIC DNA]</scope>
    <source>
        <strain evidence="14 15">CGMCC 1.6133</strain>
    </source>
</reference>
<dbReference type="InterPro" id="IPR052029">
    <property type="entry name" value="PpiD_chaperone"/>
</dbReference>
<evidence type="ECO:0000256" key="1">
    <source>
        <dbReference type="ARBA" id="ARBA00004382"/>
    </source>
</evidence>
<dbReference type="InterPro" id="IPR046357">
    <property type="entry name" value="PPIase_dom_sf"/>
</dbReference>
<dbReference type="InterPro" id="IPR000297">
    <property type="entry name" value="PPIase_PpiC"/>
</dbReference>
<organism evidence="14 15">
    <name type="scientific">Billgrantia gudaonensis</name>
    <dbReference type="NCBI Taxonomy" id="376427"/>
    <lineage>
        <taxon>Bacteria</taxon>
        <taxon>Pseudomonadati</taxon>
        <taxon>Pseudomonadota</taxon>
        <taxon>Gammaproteobacteria</taxon>
        <taxon>Oceanospirillales</taxon>
        <taxon>Halomonadaceae</taxon>
        <taxon>Billgrantia</taxon>
    </lineage>
</organism>
<dbReference type="PANTHER" id="PTHR47529">
    <property type="entry name" value="PEPTIDYL-PROLYL CIS-TRANS ISOMERASE D"/>
    <property type="match status" value="1"/>
</dbReference>
<keyword evidence="2" id="KW-1003">Cell membrane</keyword>